<dbReference type="PANTHER" id="PTHR24362:SF309">
    <property type="entry name" value="PROTEIN KINASE DOMAIN-CONTAINING PROTEIN"/>
    <property type="match status" value="1"/>
</dbReference>
<keyword evidence="2" id="KW-0418">Kinase</keyword>
<proteinExistence type="predicted"/>
<dbReference type="SMART" id="SM00220">
    <property type="entry name" value="S_TKc"/>
    <property type="match status" value="1"/>
</dbReference>
<keyword evidence="3" id="KW-1185">Reference proteome</keyword>
<comment type="caution">
    <text evidence="2">The sequence shown here is derived from an EMBL/GenBank/DDBJ whole genome shotgun (WGS) entry which is preliminary data.</text>
</comment>
<evidence type="ECO:0000313" key="3">
    <source>
        <dbReference type="Proteomes" id="UP001172778"/>
    </source>
</evidence>
<dbReference type="SUPFAM" id="SSF56112">
    <property type="entry name" value="Protein kinase-like (PK-like)"/>
    <property type="match status" value="1"/>
</dbReference>
<gene>
    <name evidence="2" type="ORF">PZA18_07525</name>
</gene>
<dbReference type="GO" id="GO:0016301">
    <property type="term" value="F:kinase activity"/>
    <property type="evidence" value="ECO:0007669"/>
    <property type="project" value="UniProtKB-KW"/>
</dbReference>
<feature type="domain" description="Protein kinase" evidence="1">
    <location>
        <begin position="113"/>
        <end position="377"/>
    </location>
</feature>
<dbReference type="RefSeq" id="WP_284100201.1">
    <property type="nucleotide sequence ID" value="NZ_JARRAF010000006.1"/>
</dbReference>
<organism evidence="2 3">
    <name type="scientific">Parachitinimonas caeni</name>
    <dbReference type="NCBI Taxonomy" id="3031301"/>
    <lineage>
        <taxon>Bacteria</taxon>
        <taxon>Pseudomonadati</taxon>
        <taxon>Pseudomonadota</taxon>
        <taxon>Betaproteobacteria</taxon>
        <taxon>Neisseriales</taxon>
        <taxon>Chitinibacteraceae</taxon>
        <taxon>Parachitinimonas</taxon>
    </lineage>
</organism>
<dbReference type="PROSITE" id="PS50011">
    <property type="entry name" value="PROTEIN_KINASE_DOM"/>
    <property type="match status" value="1"/>
</dbReference>
<dbReference type="PANTHER" id="PTHR24362">
    <property type="entry name" value="SERINE/THREONINE-PROTEIN KINASE NEK"/>
    <property type="match status" value="1"/>
</dbReference>
<accession>A0ABT7DZ04</accession>
<keyword evidence="2" id="KW-0808">Transferase</keyword>
<dbReference type="Gene3D" id="1.10.510.10">
    <property type="entry name" value="Transferase(Phosphotransferase) domain 1"/>
    <property type="match status" value="1"/>
</dbReference>
<protein>
    <submittedName>
        <fullName evidence="2">Protein kinase</fullName>
    </submittedName>
</protein>
<sequence>MMQVSDGGIFNLPLRLSGSVVIDGDDKQRIVASVTRGKATSRYIIDSQIHYFLQQFALPRSLSEVADQLADEGYSRDNVLQFGKNLVKTPLLEFCAEESQIPEIELICQYWGWQWMASFKHRKFDGVYQVVDSSGCDRVIKAIRSPQSYSETMRISKQLENERAVMLRLQGIPEVVRVIDWQVSPFMTLSMEYIHGRNLTECVLADASIQDRLNWCRQISRIVRDIHSAGVVHGDLHTSNFMCEQTGLIRAIDFDSSFVAGSPYIPRIGGAAHFMPPERCTDHWHESSEATPDFASDIYQLGVILYFVLTGKPPFRGETYSELMKMVKAGHFRKLESIVGENVPMPITQSIHDCLAIHPALRPASLDNLVGLFEEFK</sequence>
<dbReference type="Pfam" id="PF00069">
    <property type="entry name" value="Pkinase"/>
    <property type="match status" value="1"/>
</dbReference>
<evidence type="ECO:0000313" key="2">
    <source>
        <dbReference type="EMBL" id="MDK2123897.1"/>
    </source>
</evidence>
<name>A0ABT7DZ04_9NEIS</name>
<dbReference type="EMBL" id="JARRAF010000006">
    <property type="protein sequence ID" value="MDK2123897.1"/>
    <property type="molecule type" value="Genomic_DNA"/>
</dbReference>
<dbReference type="InterPro" id="IPR011009">
    <property type="entry name" value="Kinase-like_dom_sf"/>
</dbReference>
<evidence type="ECO:0000259" key="1">
    <source>
        <dbReference type="PROSITE" id="PS50011"/>
    </source>
</evidence>
<dbReference type="Proteomes" id="UP001172778">
    <property type="component" value="Unassembled WGS sequence"/>
</dbReference>
<dbReference type="InterPro" id="IPR000719">
    <property type="entry name" value="Prot_kinase_dom"/>
</dbReference>
<reference evidence="2" key="1">
    <citation type="submission" date="2023-03" db="EMBL/GenBank/DDBJ databases">
        <title>Chitinimonas shenzhenensis gen. nov., sp. nov., a novel member of family Burkholderiaceae isolated from activated sludge collected in Shen Zhen, China.</title>
        <authorList>
            <person name="Wang X."/>
        </authorList>
    </citation>
    <scope>NUCLEOTIDE SEQUENCE</scope>
    <source>
        <strain evidence="2">DQS-5</strain>
    </source>
</reference>